<evidence type="ECO:0000256" key="8">
    <source>
        <dbReference type="ARBA" id="ARBA00023125"/>
    </source>
</evidence>
<feature type="non-terminal residue" evidence="14">
    <location>
        <position position="897"/>
    </location>
</feature>
<keyword evidence="3" id="KW-0479">Metal-binding</keyword>
<dbReference type="InterPro" id="IPR048365">
    <property type="entry name" value="TNP-like_RNaseH_N"/>
</dbReference>
<reference evidence="14 15" key="1">
    <citation type="submission" date="2013-11" db="EMBL/GenBank/DDBJ databases">
        <title>Genome sequencing of Stegodyphus mimosarum.</title>
        <authorList>
            <person name="Bechsgaard J."/>
        </authorList>
    </citation>
    <scope>NUCLEOTIDE SEQUENCE [LARGE SCALE GENOMIC DNA]</scope>
</reference>
<comment type="similarity">
    <text evidence="2">Belongs to the THAP1 family.</text>
</comment>
<evidence type="ECO:0000256" key="1">
    <source>
        <dbReference type="ARBA" id="ARBA00004642"/>
    </source>
</evidence>
<evidence type="ECO:0000256" key="6">
    <source>
        <dbReference type="ARBA" id="ARBA00023015"/>
    </source>
</evidence>
<name>A0A087U633_STEMI</name>
<dbReference type="Gene3D" id="6.20.210.20">
    <property type="entry name" value="THAP domain"/>
    <property type="match status" value="1"/>
</dbReference>
<dbReference type="GO" id="GO:0008270">
    <property type="term" value="F:zinc ion binding"/>
    <property type="evidence" value="ECO:0007669"/>
    <property type="project" value="UniProtKB-KW"/>
</dbReference>
<keyword evidence="11" id="KW-0131">Cell cycle</keyword>
<dbReference type="Pfam" id="PF05485">
    <property type="entry name" value="THAP"/>
    <property type="match status" value="1"/>
</dbReference>
<evidence type="ECO:0000313" key="14">
    <source>
        <dbReference type="EMBL" id="KFM72822.1"/>
    </source>
</evidence>
<dbReference type="OMA" id="INERNDC"/>
<dbReference type="InterPro" id="IPR038441">
    <property type="entry name" value="THAP_Znf_sf"/>
</dbReference>
<keyword evidence="5" id="KW-0862">Zinc</keyword>
<dbReference type="Proteomes" id="UP000054359">
    <property type="component" value="Unassembled WGS sequence"/>
</dbReference>
<dbReference type="Pfam" id="PF21787">
    <property type="entry name" value="TNP-like_RNaseH_N"/>
    <property type="match status" value="1"/>
</dbReference>
<dbReference type="GO" id="GO:0043565">
    <property type="term" value="F:sequence-specific DNA binding"/>
    <property type="evidence" value="ECO:0007669"/>
    <property type="project" value="InterPro"/>
</dbReference>
<sequence>MLESRNCSDIYYFTMVFKCCVPLCKGNYNGGPRVHVFSFPRDPELKKKWIYSIKRDNFVPTKNSKVCELHFSPCDIEKETCMYLEETGETLSAPLKIPRLRKDAVPTKLPGAPSYLSTDVSIRESVKERQTIRENRHLQMAISKSIMSKKSEDSKSVFTTFSELQNCLNYNNFNQKFTVVMRSNAIVIGIFEVSPPVFKYCISINNSMQLSAFHQSAELKVLNDIKLPMHVKSIHEINNILNALELLEAGAPESIVNIINFIKILMDKLEAIVSDDKKCILTFLKEQLNLLCLPKQRLRYSPHFLIFACILNSISPHAYKFMRNSGNLIMPHPVTLRNICSNLNVSVSEEQQHSNFLRYIKQKFKTLKECEHNIILMMDEIHLKPFYDFKGGNIVGSAYDSAFAASSAYTFMIRSLLSSYKDVAHILPIKSFSAEKLFEILRDVIVGLEKIGLKVICVVSDNNSINRKAMSFFSEKHEIKITYQNPYEPHRPLFFVIDPVHLLKCIRNNWIGQKNDGLCMYFPKFNAVGSEAFNAASFNTLRKLHDLEFDSLIKYGYGLTLKALWPSNLERQNVKLVLQVFNNWVITALTELGNKHNLDNYETTADYIDIIYKWWCIVNTKTPLKGKRLKCSFQEPLTFSNVDSNVEYLNNFVNWLDKWKDAKCTTGCLSKETHDALRNTTYALIELGKYCIKELGMNYFLPGKIQTDLLEDRFGKYRQLSGSQYCISIRQVYESESKLRMQSLLPLKLSSSTFGNIAIEINERNDCEEENIDLIDLSLEETFSLVVSENDIMESQPYVAMLTYIAGYCLYSTFKKYPCEFCKINCVIDRELNIPSEFNLIRKLDRGGLLYPMPHVLNVVLYNFIVVQKLVSQEFEIKCCLRNCKATTISYTKKESD</sequence>
<evidence type="ECO:0000256" key="12">
    <source>
        <dbReference type="PROSITE-ProRule" id="PRU00309"/>
    </source>
</evidence>
<dbReference type="GO" id="GO:0005654">
    <property type="term" value="C:nucleoplasm"/>
    <property type="evidence" value="ECO:0007669"/>
    <property type="project" value="UniProtKB-SubCell"/>
</dbReference>
<keyword evidence="9" id="KW-0804">Transcription</keyword>
<evidence type="ECO:0000256" key="4">
    <source>
        <dbReference type="ARBA" id="ARBA00022771"/>
    </source>
</evidence>
<dbReference type="AlphaFoldDB" id="A0A087U633"/>
<feature type="domain" description="THAP-type" evidence="13">
    <location>
        <begin position="15"/>
        <end position="109"/>
    </location>
</feature>
<evidence type="ECO:0000256" key="10">
    <source>
        <dbReference type="ARBA" id="ARBA00023242"/>
    </source>
</evidence>
<organism evidence="14 15">
    <name type="scientific">Stegodyphus mimosarum</name>
    <name type="common">African social velvet spider</name>
    <dbReference type="NCBI Taxonomy" id="407821"/>
    <lineage>
        <taxon>Eukaryota</taxon>
        <taxon>Metazoa</taxon>
        <taxon>Ecdysozoa</taxon>
        <taxon>Arthropoda</taxon>
        <taxon>Chelicerata</taxon>
        <taxon>Arachnida</taxon>
        <taxon>Araneae</taxon>
        <taxon>Araneomorphae</taxon>
        <taxon>Entelegynae</taxon>
        <taxon>Eresoidea</taxon>
        <taxon>Eresidae</taxon>
        <taxon>Stegodyphus</taxon>
    </lineage>
</organism>
<evidence type="ECO:0000256" key="2">
    <source>
        <dbReference type="ARBA" id="ARBA00006177"/>
    </source>
</evidence>
<dbReference type="PANTHER" id="PTHR46600">
    <property type="entry name" value="THAP DOMAIN-CONTAINING"/>
    <property type="match status" value="1"/>
</dbReference>
<dbReference type="EMBL" id="KK118373">
    <property type="protein sequence ID" value="KFM72822.1"/>
    <property type="molecule type" value="Genomic_DNA"/>
</dbReference>
<accession>A0A087U633</accession>
<evidence type="ECO:0000256" key="3">
    <source>
        <dbReference type="ARBA" id="ARBA00022723"/>
    </source>
</evidence>
<evidence type="ECO:0000256" key="5">
    <source>
        <dbReference type="ARBA" id="ARBA00022833"/>
    </source>
</evidence>
<dbReference type="OrthoDB" id="6436837at2759"/>
<evidence type="ECO:0000313" key="15">
    <source>
        <dbReference type="Proteomes" id="UP000054359"/>
    </source>
</evidence>
<comment type="subcellular location">
    <subcellularLocation>
        <location evidence="1">Nucleus</location>
        <location evidence="1">Nucleoplasm</location>
    </subcellularLocation>
</comment>
<proteinExistence type="inferred from homology"/>
<keyword evidence="10" id="KW-0539">Nucleus</keyword>
<keyword evidence="6" id="KW-0805">Transcription regulation</keyword>
<evidence type="ECO:0000259" key="13">
    <source>
        <dbReference type="PROSITE" id="PS50950"/>
    </source>
</evidence>
<keyword evidence="15" id="KW-1185">Reference proteome</keyword>
<keyword evidence="8 12" id="KW-0238">DNA-binding</keyword>
<dbReference type="InterPro" id="IPR021896">
    <property type="entry name" value="THAP9-like_HTH"/>
</dbReference>
<evidence type="ECO:0000256" key="9">
    <source>
        <dbReference type="ARBA" id="ARBA00023163"/>
    </source>
</evidence>
<gene>
    <name evidence="14" type="ORF">X975_12001</name>
</gene>
<keyword evidence="7" id="KW-0175">Coiled coil</keyword>
<dbReference type="PROSITE" id="PS50950">
    <property type="entry name" value="ZF_THAP"/>
    <property type="match status" value="1"/>
</dbReference>
<evidence type="ECO:0000256" key="7">
    <source>
        <dbReference type="ARBA" id="ARBA00023054"/>
    </source>
</evidence>
<dbReference type="SMART" id="SM00692">
    <property type="entry name" value="DM3"/>
    <property type="match status" value="1"/>
</dbReference>
<dbReference type="InterPro" id="IPR026516">
    <property type="entry name" value="THAP1/10"/>
</dbReference>
<dbReference type="SMART" id="SM00980">
    <property type="entry name" value="THAP"/>
    <property type="match status" value="1"/>
</dbReference>
<dbReference type="Pfam" id="PF12017">
    <property type="entry name" value="Tnp_P_element"/>
    <property type="match status" value="1"/>
</dbReference>
<keyword evidence="4 12" id="KW-0863">Zinc-finger</keyword>
<dbReference type="PANTHER" id="PTHR46600:SF1">
    <property type="entry name" value="THAP DOMAIN-CONTAINING PROTEIN 1"/>
    <property type="match status" value="1"/>
</dbReference>
<dbReference type="SUPFAM" id="SSF57716">
    <property type="entry name" value="Glucocorticoid receptor-like (DNA-binding domain)"/>
    <property type="match status" value="1"/>
</dbReference>
<dbReference type="InterPro" id="IPR006612">
    <property type="entry name" value="THAP_Znf"/>
</dbReference>
<protein>
    <submittedName>
        <fullName evidence="14">Transposable element P transposase</fullName>
    </submittedName>
</protein>
<evidence type="ECO:0000256" key="11">
    <source>
        <dbReference type="ARBA" id="ARBA00023306"/>
    </source>
</evidence>